<feature type="region of interest" description="Disordered" evidence="5">
    <location>
        <begin position="1"/>
        <end position="54"/>
    </location>
</feature>
<keyword evidence="4 6" id="KW-0472">Membrane</keyword>
<dbReference type="Proteomes" id="UP000436181">
    <property type="component" value="Unassembled WGS sequence"/>
</dbReference>
<keyword evidence="8" id="KW-1185">Reference proteome</keyword>
<evidence type="ECO:0000256" key="4">
    <source>
        <dbReference type="ARBA" id="ARBA00023136"/>
    </source>
</evidence>
<dbReference type="EMBL" id="WBZJ01000001">
    <property type="protein sequence ID" value="KAB3523557.1"/>
    <property type="molecule type" value="Genomic_DNA"/>
</dbReference>
<organism evidence="7 8">
    <name type="scientific">Corynebacterium zhongnanshanii</name>
    <dbReference type="NCBI Taxonomy" id="2768834"/>
    <lineage>
        <taxon>Bacteria</taxon>
        <taxon>Bacillati</taxon>
        <taxon>Actinomycetota</taxon>
        <taxon>Actinomycetes</taxon>
        <taxon>Mycobacteriales</taxon>
        <taxon>Corynebacteriaceae</taxon>
        <taxon>Corynebacterium</taxon>
    </lineage>
</organism>
<comment type="caution">
    <text evidence="7">The sequence shown here is derived from an EMBL/GenBank/DDBJ whole genome shotgun (WGS) entry which is preliminary data.</text>
</comment>
<evidence type="ECO:0000256" key="5">
    <source>
        <dbReference type="SAM" id="MobiDB-lite"/>
    </source>
</evidence>
<gene>
    <name evidence="7" type="ORF">F8377_05495</name>
</gene>
<feature type="transmembrane region" description="Helical" evidence="6">
    <location>
        <begin position="64"/>
        <end position="86"/>
    </location>
</feature>
<evidence type="ECO:0000256" key="2">
    <source>
        <dbReference type="ARBA" id="ARBA00022692"/>
    </source>
</evidence>
<name>A0ABQ6VGL5_9CORY</name>
<accession>A0ABQ6VGL5</accession>
<protein>
    <submittedName>
        <fullName evidence="7">CD225/dispanin family protein</fullName>
    </submittedName>
</protein>
<evidence type="ECO:0000313" key="8">
    <source>
        <dbReference type="Proteomes" id="UP000436181"/>
    </source>
</evidence>
<dbReference type="Pfam" id="PF04505">
    <property type="entry name" value="CD225"/>
    <property type="match status" value="1"/>
</dbReference>
<sequence length="142" mass="14988">MTNPYAGNSFDDNDANSNAHDVNSDAHDVNSSDADSQNTFGQFPNGDNAQEFADLGGAARPNTYLVWTILATVACCLPVGAVGIYFSTQVDSRWHKGDLQGAEDASAKAKKFAIASAVLSVIFFALYMVLLSTGVISSDDLS</sequence>
<comment type="subcellular location">
    <subcellularLocation>
        <location evidence="1">Membrane</location>
    </subcellularLocation>
</comment>
<proteinExistence type="predicted"/>
<feature type="transmembrane region" description="Helical" evidence="6">
    <location>
        <begin position="112"/>
        <end position="136"/>
    </location>
</feature>
<evidence type="ECO:0000313" key="7">
    <source>
        <dbReference type="EMBL" id="KAB3523557.1"/>
    </source>
</evidence>
<evidence type="ECO:0000256" key="3">
    <source>
        <dbReference type="ARBA" id="ARBA00022989"/>
    </source>
</evidence>
<dbReference type="RefSeq" id="WP_151844209.1">
    <property type="nucleotide sequence ID" value="NZ_WBZJ01000001.1"/>
</dbReference>
<dbReference type="PANTHER" id="PTHR14948">
    <property type="entry name" value="NG5"/>
    <property type="match status" value="1"/>
</dbReference>
<keyword evidence="2 6" id="KW-0812">Transmembrane</keyword>
<feature type="compositionally biased region" description="Polar residues" evidence="5">
    <location>
        <begin position="31"/>
        <end position="48"/>
    </location>
</feature>
<keyword evidence="3 6" id="KW-1133">Transmembrane helix</keyword>
<dbReference type="InterPro" id="IPR051423">
    <property type="entry name" value="CD225/Dispanin"/>
</dbReference>
<reference evidence="7 8" key="1">
    <citation type="submission" date="2019-10" db="EMBL/GenBank/DDBJ databases">
        <title>Corynebacterium sp novel species isolated from the respiratory tract of Marmot.</title>
        <authorList>
            <person name="Zhang G."/>
        </authorList>
    </citation>
    <scope>NUCLEOTIDE SEQUENCE [LARGE SCALE GENOMIC DNA]</scope>
    <source>
        <strain evidence="7 8">336</strain>
    </source>
</reference>
<dbReference type="InterPro" id="IPR007593">
    <property type="entry name" value="CD225/Dispanin_fam"/>
</dbReference>
<evidence type="ECO:0000256" key="1">
    <source>
        <dbReference type="ARBA" id="ARBA00004370"/>
    </source>
</evidence>
<evidence type="ECO:0000256" key="6">
    <source>
        <dbReference type="SAM" id="Phobius"/>
    </source>
</evidence>
<dbReference type="PANTHER" id="PTHR14948:SF25">
    <property type="entry name" value="DUF4190 DOMAIN-CONTAINING PROTEIN"/>
    <property type="match status" value="1"/>
</dbReference>